<protein>
    <submittedName>
        <fullName evidence="1">Uncharacterized protein</fullName>
    </submittedName>
</protein>
<keyword evidence="2" id="KW-1185">Reference proteome</keyword>
<evidence type="ECO:0000313" key="1">
    <source>
        <dbReference type="EMBL" id="GAA4059570.1"/>
    </source>
</evidence>
<dbReference type="Proteomes" id="UP001500426">
    <property type="component" value="Unassembled WGS sequence"/>
</dbReference>
<organism evidence="1 2">
    <name type="scientific">Flavobacterium chungnamense</name>
    <dbReference type="NCBI Taxonomy" id="706182"/>
    <lineage>
        <taxon>Bacteria</taxon>
        <taxon>Pseudomonadati</taxon>
        <taxon>Bacteroidota</taxon>
        <taxon>Flavobacteriia</taxon>
        <taxon>Flavobacteriales</taxon>
        <taxon>Flavobacteriaceae</taxon>
        <taxon>Flavobacterium</taxon>
    </lineage>
</organism>
<dbReference type="EMBL" id="BAABCS010000031">
    <property type="protein sequence ID" value="GAA4059570.1"/>
    <property type="molecule type" value="Genomic_DNA"/>
</dbReference>
<proteinExistence type="predicted"/>
<reference evidence="2" key="1">
    <citation type="journal article" date="2019" name="Int. J. Syst. Evol. Microbiol.">
        <title>The Global Catalogue of Microorganisms (GCM) 10K type strain sequencing project: providing services to taxonomists for standard genome sequencing and annotation.</title>
        <authorList>
            <consortium name="The Broad Institute Genomics Platform"/>
            <consortium name="The Broad Institute Genome Sequencing Center for Infectious Disease"/>
            <person name="Wu L."/>
            <person name="Ma J."/>
        </authorList>
    </citation>
    <scope>NUCLEOTIDE SEQUENCE [LARGE SCALE GENOMIC DNA]</scope>
    <source>
        <strain evidence="2">JCM 17068</strain>
    </source>
</reference>
<sequence length="206" mass="24161">MISKSLIEETKSLKETCHLFAPIITQHQKQQQIEADDFESVHLVYVVQDDKPLLFYVRFINGTTNLPKHKFTSYLSQINKGSFNELLYLVSYYGFFKENEDNLSLLKVLRTSNKTGCYFENTFGKLLYHFQLEQLYCSLTQSNIEEAVAFRKAINIKRHSAFEKAKTILLPTGESLFEVITQYRHRDFTLYPKIKEAIALYNYLNL</sequence>
<name>A0ABP7V4R2_9FLAO</name>
<accession>A0ABP7V4R2</accession>
<evidence type="ECO:0000313" key="2">
    <source>
        <dbReference type="Proteomes" id="UP001500426"/>
    </source>
</evidence>
<gene>
    <name evidence="1" type="ORF">GCM10022388_27960</name>
</gene>
<comment type="caution">
    <text evidence="1">The sequence shown here is derived from an EMBL/GenBank/DDBJ whole genome shotgun (WGS) entry which is preliminary data.</text>
</comment>
<dbReference type="RefSeq" id="WP_345095738.1">
    <property type="nucleotide sequence ID" value="NZ_BAABCS010000031.1"/>
</dbReference>